<dbReference type="Gene3D" id="1.10.1740.10">
    <property type="match status" value="1"/>
</dbReference>
<dbReference type="InterPro" id="IPR013325">
    <property type="entry name" value="RNA_pol_sigma_r2"/>
</dbReference>
<dbReference type="HOGENOM" id="CLU_047691_3_0_9"/>
<dbReference type="KEGG" id="tjr:TherJR_0950"/>
<evidence type="ECO:0000256" key="4">
    <source>
        <dbReference type="ARBA" id="ARBA00023163"/>
    </source>
</evidence>
<dbReference type="RefSeq" id="WP_013119835.1">
    <property type="nucleotide sequence ID" value="NC_014152.1"/>
</dbReference>
<name>D5XDG8_THEPJ</name>
<reference evidence="7 8" key="1">
    <citation type="submission" date="2010-05" db="EMBL/GenBank/DDBJ databases">
        <title>Complete sequence of Thermincola sp. JR.</title>
        <authorList>
            <consortium name="US DOE Joint Genome Institute"/>
            <person name="Lucas S."/>
            <person name="Copeland A."/>
            <person name="Lapidus A."/>
            <person name="Cheng J.-F."/>
            <person name="Bruce D."/>
            <person name="Goodwin L."/>
            <person name="Pitluck S."/>
            <person name="Chertkov O."/>
            <person name="Detter J.C."/>
            <person name="Han C."/>
            <person name="Tapia R."/>
            <person name="Land M."/>
            <person name="Hauser L."/>
            <person name="Kyrpides N."/>
            <person name="Mikhailova N."/>
            <person name="Hazen T.C."/>
            <person name="Woyke T."/>
        </authorList>
    </citation>
    <scope>NUCLEOTIDE SEQUENCE [LARGE SCALE GENOMIC DNA]</scope>
    <source>
        <strain evidence="7 8">JR</strain>
    </source>
</reference>
<dbReference type="InterPro" id="IPR007627">
    <property type="entry name" value="RNA_pol_sigma70_r2"/>
</dbReference>
<dbReference type="eggNOG" id="COG1595">
    <property type="taxonomic scope" value="Bacteria"/>
</dbReference>
<evidence type="ECO:0000313" key="8">
    <source>
        <dbReference type="Proteomes" id="UP000002377"/>
    </source>
</evidence>
<dbReference type="Proteomes" id="UP000002377">
    <property type="component" value="Chromosome"/>
</dbReference>
<dbReference type="PANTHER" id="PTHR43133:SF51">
    <property type="entry name" value="RNA POLYMERASE SIGMA FACTOR"/>
    <property type="match status" value="1"/>
</dbReference>
<dbReference type="SUPFAM" id="SSF88659">
    <property type="entry name" value="Sigma3 and sigma4 domains of RNA polymerase sigma factors"/>
    <property type="match status" value="1"/>
</dbReference>
<dbReference type="EMBL" id="CP002028">
    <property type="protein sequence ID" value="ADG81816.1"/>
    <property type="molecule type" value="Genomic_DNA"/>
</dbReference>
<proteinExistence type="inferred from homology"/>
<organism evidence="7 8">
    <name type="scientific">Thermincola potens (strain JR)</name>
    <dbReference type="NCBI Taxonomy" id="635013"/>
    <lineage>
        <taxon>Bacteria</taxon>
        <taxon>Bacillati</taxon>
        <taxon>Bacillota</taxon>
        <taxon>Clostridia</taxon>
        <taxon>Eubacteriales</taxon>
        <taxon>Thermincolaceae</taxon>
        <taxon>Thermincola</taxon>
    </lineage>
</organism>
<dbReference type="GO" id="GO:0003677">
    <property type="term" value="F:DNA binding"/>
    <property type="evidence" value="ECO:0007669"/>
    <property type="project" value="InterPro"/>
</dbReference>
<evidence type="ECO:0000313" key="7">
    <source>
        <dbReference type="EMBL" id="ADG81816.1"/>
    </source>
</evidence>
<feature type="domain" description="RNA polymerase sigma factor 70 region 4 type 2" evidence="6">
    <location>
        <begin position="129"/>
        <end position="180"/>
    </location>
</feature>
<evidence type="ECO:0000259" key="6">
    <source>
        <dbReference type="Pfam" id="PF08281"/>
    </source>
</evidence>
<dbReference type="Pfam" id="PF04542">
    <property type="entry name" value="Sigma70_r2"/>
    <property type="match status" value="1"/>
</dbReference>
<dbReference type="STRING" id="635013.TherJR_0950"/>
<protein>
    <submittedName>
        <fullName evidence="7">RNA polymerase, sigma-24 subunit, ECF subfamily</fullName>
    </submittedName>
</protein>
<keyword evidence="4" id="KW-0804">Transcription</keyword>
<sequence>MCLSDEVLIAQSKEGDVEAFTQLVAKYENKVYTIAYRFFGNHADASDIAQEAFIRVYKSLHSFRGDSAFLTWMYRVVTNVCKDELRKRAREKTVSIGELMDNKKGSAMRKEGSISKLPEDAVIRKEWQQEVQEILNSLSVEHRTVIIMRDIQGFSYEEIASMLQCSPGTVKSRLNRARHALKEKLLVRQELLDGISCSK</sequence>
<keyword evidence="3" id="KW-0731">Sigma factor</keyword>
<dbReference type="CDD" id="cd06171">
    <property type="entry name" value="Sigma70_r4"/>
    <property type="match status" value="1"/>
</dbReference>
<gene>
    <name evidence="7" type="ordered locus">TherJR_0950</name>
</gene>
<evidence type="ECO:0000256" key="2">
    <source>
        <dbReference type="ARBA" id="ARBA00023015"/>
    </source>
</evidence>
<dbReference type="InterPro" id="IPR039425">
    <property type="entry name" value="RNA_pol_sigma-70-like"/>
</dbReference>
<dbReference type="OrthoDB" id="9784984at2"/>
<feature type="domain" description="RNA polymerase sigma-70 region 2" evidence="5">
    <location>
        <begin position="23"/>
        <end position="90"/>
    </location>
</feature>
<dbReference type="PANTHER" id="PTHR43133">
    <property type="entry name" value="RNA POLYMERASE ECF-TYPE SIGMA FACTO"/>
    <property type="match status" value="1"/>
</dbReference>
<evidence type="ECO:0000259" key="5">
    <source>
        <dbReference type="Pfam" id="PF04542"/>
    </source>
</evidence>
<dbReference type="InterPro" id="IPR036388">
    <property type="entry name" value="WH-like_DNA-bd_sf"/>
</dbReference>
<comment type="similarity">
    <text evidence="1">Belongs to the sigma-70 factor family. ECF subfamily.</text>
</comment>
<evidence type="ECO:0000256" key="1">
    <source>
        <dbReference type="ARBA" id="ARBA00010641"/>
    </source>
</evidence>
<dbReference type="Pfam" id="PF08281">
    <property type="entry name" value="Sigma70_r4_2"/>
    <property type="match status" value="1"/>
</dbReference>
<dbReference type="InterPro" id="IPR014284">
    <property type="entry name" value="RNA_pol_sigma-70_dom"/>
</dbReference>
<dbReference type="Gene3D" id="1.10.10.10">
    <property type="entry name" value="Winged helix-like DNA-binding domain superfamily/Winged helix DNA-binding domain"/>
    <property type="match status" value="1"/>
</dbReference>
<evidence type="ECO:0000256" key="3">
    <source>
        <dbReference type="ARBA" id="ARBA00023082"/>
    </source>
</evidence>
<keyword evidence="2" id="KW-0805">Transcription regulation</keyword>
<dbReference type="InterPro" id="IPR013249">
    <property type="entry name" value="RNA_pol_sigma70_r4_t2"/>
</dbReference>
<accession>D5XDG8</accession>
<dbReference type="AlphaFoldDB" id="D5XDG8"/>
<keyword evidence="8" id="KW-1185">Reference proteome</keyword>
<dbReference type="NCBIfam" id="TIGR02937">
    <property type="entry name" value="sigma70-ECF"/>
    <property type="match status" value="1"/>
</dbReference>
<dbReference type="GO" id="GO:0016987">
    <property type="term" value="F:sigma factor activity"/>
    <property type="evidence" value="ECO:0007669"/>
    <property type="project" value="UniProtKB-KW"/>
</dbReference>
<dbReference type="SUPFAM" id="SSF88946">
    <property type="entry name" value="Sigma2 domain of RNA polymerase sigma factors"/>
    <property type="match status" value="1"/>
</dbReference>
<dbReference type="InterPro" id="IPR013324">
    <property type="entry name" value="RNA_pol_sigma_r3/r4-like"/>
</dbReference>
<dbReference type="GO" id="GO:0006352">
    <property type="term" value="P:DNA-templated transcription initiation"/>
    <property type="evidence" value="ECO:0007669"/>
    <property type="project" value="InterPro"/>
</dbReference>